<dbReference type="Pfam" id="PF13271">
    <property type="entry name" value="DUF4062"/>
    <property type="match status" value="1"/>
</dbReference>
<name>A0A1S9ZYM3_9GAMM</name>
<evidence type="ECO:0000259" key="1">
    <source>
        <dbReference type="Pfam" id="PF13271"/>
    </source>
</evidence>
<reference evidence="3 5" key="2">
    <citation type="submission" date="2018-06" db="EMBL/GenBank/DDBJ databases">
        <authorList>
            <consortium name="Pathogen Informatics"/>
            <person name="Doyle S."/>
        </authorList>
    </citation>
    <scope>NUCLEOTIDE SEQUENCE [LARGE SCALE GENOMIC DNA]</scope>
    <source>
        <strain evidence="3 5">NCTC10293</strain>
    </source>
</reference>
<sequence>MKKRYQVFVSSTYTDLIEQRQAAVEAILTEGHIPAGMELFAASNQSQWEIIKKWIDDSDIYMLILGGRYGSVDPSTGKSYTHLEYEYAKKLGKPSFCIVMDETLLPNLAVKDIERDNPELLQGFRQEVTNNMVEFFKNSTELQNAVFKSLRYIEKNFENELVGWIRADGTQIAPCNEPAPRTPKLELKINKGEDITLKTLPCNQTVVRHHLITEIPEYLQDFLSQKMVDEYNDKVGSINYDEYDALKTELHKHTHESLPLVIDLANIGSCLAEKTKVIIEFPDIVSVKEDEDINTLIADWNYKLEQVENIKNPIDLAYEKYERSKRSYPGSVISSLDILNSSVMDVFKTVKAPNMVVNESMHVLKKIPNPNFLHYTEGNKIVINLKELMHEECVRIEDYSLIPKKDGEGVIKIALHCKEYSRSERFEVAIRVLSEI</sequence>
<dbReference type="Proteomes" id="UP000255279">
    <property type="component" value="Unassembled WGS sequence"/>
</dbReference>
<dbReference type="STRING" id="34060.B0181_07870"/>
<organism evidence="2 4">
    <name type="scientific">Moraxella caviae</name>
    <dbReference type="NCBI Taxonomy" id="34060"/>
    <lineage>
        <taxon>Bacteria</taxon>
        <taxon>Pseudomonadati</taxon>
        <taxon>Pseudomonadota</taxon>
        <taxon>Gammaproteobacteria</taxon>
        <taxon>Moraxellales</taxon>
        <taxon>Moraxellaceae</taxon>
        <taxon>Moraxella</taxon>
    </lineage>
</organism>
<dbReference type="InterPro" id="IPR025139">
    <property type="entry name" value="DUF4062"/>
</dbReference>
<dbReference type="EMBL" id="MUXU01000048">
    <property type="protein sequence ID" value="OOR88624.1"/>
    <property type="molecule type" value="Genomic_DNA"/>
</dbReference>
<keyword evidence="4" id="KW-1185">Reference proteome</keyword>
<dbReference type="Proteomes" id="UP000190435">
    <property type="component" value="Unassembled WGS sequence"/>
</dbReference>
<accession>A0A1S9ZYM3</accession>
<dbReference type="RefSeq" id="WP_078276959.1">
    <property type="nucleotide sequence ID" value="NZ_MUXU01000048.1"/>
</dbReference>
<reference evidence="2 4" key="1">
    <citation type="submission" date="2017-02" db="EMBL/GenBank/DDBJ databases">
        <title>Draft genome sequence of Moraxella caviae CCUG 355 type strain.</title>
        <authorList>
            <person name="Engstrom-Jakobsson H."/>
            <person name="Salva-Serra F."/>
            <person name="Thorell K."/>
            <person name="Gonzales-Siles L."/>
            <person name="Karlsson R."/>
            <person name="Boulund F."/>
            <person name="Engstrand L."/>
            <person name="Moore E."/>
        </authorList>
    </citation>
    <scope>NUCLEOTIDE SEQUENCE [LARGE SCALE GENOMIC DNA]</scope>
    <source>
        <strain evidence="2 4">CCUG 355</strain>
    </source>
</reference>
<dbReference type="EMBL" id="UGQE01000002">
    <property type="protein sequence ID" value="STZ13693.1"/>
    <property type="molecule type" value="Genomic_DNA"/>
</dbReference>
<feature type="domain" description="DUF4062" evidence="1">
    <location>
        <begin position="6"/>
        <end position="88"/>
    </location>
</feature>
<dbReference type="OrthoDB" id="72299at2"/>
<dbReference type="AlphaFoldDB" id="A0A1S9ZYM3"/>
<evidence type="ECO:0000313" key="2">
    <source>
        <dbReference type="EMBL" id="OOR88624.1"/>
    </source>
</evidence>
<evidence type="ECO:0000313" key="4">
    <source>
        <dbReference type="Proteomes" id="UP000190435"/>
    </source>
</evidence>
<evidence type="ECO:0000313" key="3">
    <source>
        <dbReference type="EMBL" id="STZ13693.1"/>
    </source>
</evidence>
<proteinExistence type="predicted"/>
<evidence type="ECO:0000313" key="5">
    <source>
        <dbReference type="Proteomes" id="UP000255279"/>
    </source>
</evidence>
<gene>
    <name evidence="2" type="ORF">B0181_07870</name>
    <name evidence="3" type="ORF">NCTC10293_01271</name>
</gene>
<protein>
    <recommendedName>
        <fullName evidence="1">DUF4062 domain-containing protein</fullName>
    </recommendedName>
</protein>